<reference evidence="3" key="2">
    <citation type="journal article" date="2021" name="PeerJ">
        <title>Extensive microbial diversity within the chicken gut microbiome revealed by metagenomics and culture.</title>
        <authorList>
            <person name="Gilroy R."/>
            <person name="Ravi A."/>
            <person name="Getino M."/>
            <person name="Pursley I."/>
            <person name="Horton D.L."/>
            <person name="Alikhan N.F."/>
            <person name="Baker D."/>
            <person name="Gharbi K."/>
            <person name="Hall N."/>
            <person name="Watson M."/>
            <person name="Adriaenssens E.M."/>
            <person name="Foster-Nyarko E."/>
            <person name="Jarju S."/>
            <person name="Secka A."/>
            <person name="Antonio M."/>
            <person name="Oren A."/>
            <person name="Chaudhuri R.R."/>
            <person name="La Ragione R."/>
            <person name="Hildebrand F."/>
            <person name="Pallen M.J."/>
        </authorList>
    </citation>
    <scope>NUCLEOTIDE SEQUENCE</scope>
    <source>
        <strain evidence="3">CHK176-22527</strain>
    </source>
</reference>
<dbReference type="GO" id="GO:0009085">
    <property type="term" value="P:lysine biosynthetic process"/>
    <property type="evidence" value="ECO:0007669"/>
    <property type="project" value="TreeGrafter"/>
</dbReference>
<organism evidence="3 4">
    <name type="scientific">Candidatus Allocopromorpha excrementavium</name>
    <dbReference type="NCBI Taxonomy" id="2840741"/>
    <lineage>
        <taxon>Bacteria</taxon>
        <taxon>Bacillati</taxon>
        <taxon>Bacillota</taxon>
        <taxon>Clostridia</taxon>
        <taxon>Eubacteriales</taxon>
        <taxon>Eubacteriaceae</taxon>
        <taxon>Eubacteriaceae incertae sedis</taxon>
        <taxon>Candidatus Allocopromorpha</taxon>
    </lineage>
</organism>
<dbReference type="GO" id="GO:0006102">
    <property type="term" value="P:isocitrate metabolic process"/>
    <property type="evidence" value="ECO:0007669"/>
    <property type="project" value="TreeGrafter"/>
</dbReference>
<comment type="similarity">
    <text evidence="1">Belongs to the isocitrate and isopropylmalate dehydrogenases family.</text>
</comment>
<dbReference type="Proteomes" id="UP000824159">
    <property type="component" value="Unassembled WGS sequence"/>
</dbReference>
<evidence type="ECO:0000259" key="2">
    <source>
        <dbReference type="SMART" id="SM01329"/>
    </source>
</evidence>
<dbReference type="GO" id="GO:0004449">
    <property type="term" value="F:isocitrate dehydrogenase (NAD+) activity"/>
    <property type="evidence" value="ECO:0007669"/>
    <property type="project" value="TreeGrafter"/>
</dbReference>
<evidence type="ECO:0000313" key="4">
    <source>
        <dbReference type="Proteomes" id="UP000824159"/>
    </source>
</evidence>
<comment type="caution">
    <text evidence="3">The sequence shown here is derived from an EMBL/GenBank/DDBJ whole genome shotgun (WGS) entry which is preliminary data.</text>
</comment>
<dbReference type="SUPFAM" id="SSF53659">
    <property type="entry name" value="Isocitrate/Isopropylmalate dehydrogenase-like"/>
    <property type="match status" value="1"/>
</dbReference>
<proteinExistence type="inferred from homology"/>
<feature type="domain" description="Isopropylmalate dehydrogenase-like" evidence="2">
    <location>
        <begin position="37"/>
        <end position="371"/>
    </location>
</feature>
<evidence type="ECO:0000256" key="1">
    <source>
        <dbReference type="ARBA" id="ARBA00007769"/>
    </source>
</evidence>
<dbReference type="Pfam" id="PF00180">
    <property type="entry name" value="Iso_dh"/>
    <property type="match status" value="1"/>
</dbReference>
<dbReference type="InterPro" id="IPR024084">
    <property type="entry name" value="IsoPropMal-DH-like_dom"/>
</dbReference>
<evidence type="ECO:0000313" key="3">
    <source>
        <dbReference type="EMBL" id="HIT99324.1"/>
    </source>
</evidence>
<dbReference type="EMBL" id="DVLX01000037">
    <property type="protein sequence ID" value="HIT99324.1"/>
    <property type="molecule type" value="Genomic_DNA"/>
</dbReference>
<dbReference type="GO" id="GO:0006099">
    <property type="term" value="P:tricarboxylic acid cycle"/>
    <property type="evidence" value="ECO:0007669"/>
    <property type="project" value="TreeGrafter"/>
</dbReference>
<dbReference type="PANTHER" id="PTHR11835">
    <property type="entry name" value="DECARBOXYLATING DEHYDROGENASES-ISOCITRATE, ISOPROPYLMALATE, TARTRATE"/>
    <property type="match status" value="1"/>
</dbReference>
<accession>A0A9D1HCY9</accession>
<dbReference type="AlphaFoldDB" id="A0A9D1HCY9"/>
<dbReference type="GO" id="GO:0047046">
    <property type="term" value="F:homoisocitrate dehydrogenase activity"/>
    <property type="evidence" value="ECO:0007669"/>
    <property type="project" value="TreeGrafter"/>
</dbReference>
<gene>
    <name evidence="3" type="ORF">IAD12_03615</name>
</gene>
<name>A0A9D1HCY9_9FIRM</name>
<protein>
    <submittedName>
        <fullName evidence="3">Isocitrate/isopropylmalate dehydrogenase family protein</fullName>
    </submittedName>
</protein>
<sequence length="376" mass="41355">MEYLKAFETIVKEQLERVERMKNAPQSTDYKSLDKIIVGIIDGDGIGPIITQSCKKILEHLLADEIAAGKIELRDIEGLTIENRVEKMETVPADVLAAVKECHVLLKGPTMTPGKGDNMPNLESANVKLRKELDLFANVRPVSIPEKNINWTFFRENTEGEYALGSQGVDINDDISMDFKVTTTIGTTRLARAAFEFAKANGNQRVTIVTKANIMKKTDGKFLSLCYEVAKDYPEIEVDDYYVDITAANLIKEPANSKFNVFILPNLYGDIITDEAAQMQGGVGTAGSINQGGRYAMFEAIHGSAPRMITEGRGQYANPSSITRAAAMMLRHIGYADQAAALDKALDEALDGLNMTSNSQGNSTDDFTKFVIEHLK</sequence>
<dbReference type="Gene3D" id="3.40.718.10">
    <property type="entry name" value="Isopropylmalate Dehydrogenase"/>
    <property type="match status" value="1"/>
</dbReference>
<dbReference type="SMART" id="SM01329">
    <property type="entry name" value="Iso_dh"/>
    <property type="match status" value="1"/>
</dbReference>
<dbReference type="PANTHER" id="PTHR11835:SF48">
    <property type="entry name" value="HOMOISOCITRATE DEHYDROGENASE, MITOCHONDRIAL"/>
    <property type="match status" value="1"/>
</dbReference>
<reference evidence="3" key="1">
    <citation type="submission" date="2020-10" db="EMBL/GenBank/DDBJ databases">
        <authorList>
            <person name="Gilroy R."/>
        </authorList>
    </citation>
    <scope>NUCLEOTIDE SEQUENCE</scope>
    <source>
        <strain evidence="3">CHK176-22527</strain>
    </source>
</reference>